<dbReference type="EMBL" id="SMZX01000001">
    <property type="protein sequence ID" value="TDL45662.1"/>
    <property type="molecule type" value="Genomic_DNA"/>
</dbReference>
<evidence type="ECO:0000313" key="1">
    <source>
        <dbReference type="EMBL" id="TDL45662.1"/>
    </source>
</evidence>
<comment type="caution">
    <text evidence="1">The sequence shown here is derived from an EMBL/GenBank/DDBJ whole genome shotgun (WGS) entry which is preliminary data.</text>
</comment>
<protein>
    <submittedName>
        <fullName evidence="1">Glycosyltransferase</fullName>
    </submittedName>
</protein>
<evidence type="ECO:0000313" key="2">
    <source>
        <dbReference type="Proteomes" id="UP000295633"/>
    </source>
</evidence>
<accession>A0A4R5YM47</accession>
<proteinExistence type="predicted"/>
<sequence length="374" mass="40916">MRTERVRAVAAEPRVVQLYEVVRSAHLERAAGMSPRPVILYRRTRYDFDPVLAESTKPQRKSFWGAVAFALSTDIDVIEVNEPLSGDSSLPSVAFVAAARLRSAARHRERPAVTTYAIENLDPAATVRHLPVKARWRYRLRHLTTPLLWRWVDRIAYGTSAAEALYTSVFGGPARQPARALIQALPTPVRTGEGPRDRVILFLGDLSERKGFPDVLSAWPDVRAAVPDARLVIIGRGVGADDALALAETDERVTVLIDPPRAEIAHVLGEVKVVALPSRRRPLWREQVGLPIVEGLANGCLIVTTGETGIAQWLSAHGHWVLPEASVGEDLPAALIAAVTSIRSPVEVHAALPPVDGRRAAQEWMHRARATTSG</sequence>
<gene>
    <name evidence="1" type="ORF">E2R54_04210</name>
</gene>
<dbReference type="Pfam" id="PF13692">
    <property type="entry name" value="Glyco_trans_1_4"/>
    <property type="match status" value="1"/>
</dbReference>
<dbReference type="SUPFAM" id="SSF53756">
    <property type="entry name" value="UDP-Glycosyltransferase/glycogen phosphorylase"/>
    <property type="match status" value="1"/>
</dbReference>
<name>A0A4R5YM47_9MICO</name>
<dbReference type="Gene3D" id="3.40.50.2000">
    <property type="entry name" value="Glycogen Phosphorylase B"/>
    <property type="match status" value="2"/>
</dbReference>
<reference evidence="1 2" key="1">
    <citation type="submission" date="2019-03" db="EMBL/GenBank/DDBJ databases">
        <title>Genome Sequencing and Assembly of Various Microbes Isolated from Partially Reclaimed Soil and Acid Mine Drainage (AMD) Site.</title>
        <authorList>
            <person name="Steinbock B."/>
            <person name="Bechtold R."/>
            <person name="Sevigny J.L."/>
            <person name="Thomas D."/>
            <person name="Cuthill L.R."/>
            <person name="Aveiro Johannsen E.J."/>
            <person name="Thomas K."/>
            <person name="Ghosh A."/>
        </authorList>
    </citation>
    <scope>NUCLEOTIDE SEQUENCE [LARGE SCALE GENOMIC DNA]</scope>
    <source>
        <strain evidence="1 2">F-B2</strain>
    </source>
</reference>
<dbReference type="PANTHER" id="PTHR12526">
    <property type="entry name" value="GLYCOSYLTRANSFERASE"/>
    <property type="match status" value="1"/>
</dbReference>
<organism evidence="1 2">
    <name type="scientific">Microbacterium oleivorans</name>
    <dbReference type="NCBI Taxonomy" id="273677"/>
    <lineage>
        <taxon>Bacteria</taxon>
        <taxon>Bacillati</taxon>
        <taxon>Actinomycetota</taxon>
        <taxon>Actinomycetes</taxon>
        <taxon>Micrococcales</taxon>
        <taxon>Microbacteriaceae</taxon>
        <taxon>Microbacterium</taxon>
    </lineage>
</organism>
<keyword evidence="1" id="KW-0808">Transferase</keyword>
<dbReference type="GO" id="GO:0016740">
    <property type="term" value="F:transferase activity"/>
    <property type="evidence" value="ECO:0007669"/>
    <property type="project" value="UniProtKB-KW"/>
</dbReference>
<dbReference type="Proteomes" id="UP000295633">
    <property type="component" value="Unassembled WGS sequence"/>
</dbReference>
<dbReference type="AlphaFoldDB" id="A0A4R5YM47"/>